<evidence type="ECO:0000313" key="3">
    <source>
        <dbReference type="EMBL" id="MDN5202392.1"/>
    </source>
</evidence>
<dbReference type="RefSeq" id="WP_346752416.1">
    <property type="nucleotide sequence ID" value="NZ_JAUJEA010000004.1"/>
</dbReference>
<feature type="region of interest" description="Disordered" evidence="1">
    <location>
        <begin position="297"/>
        <end position="317"/>
    </location>
</feature>
<evidence type="ECO:0000256" key="1">
    <source>
        <dbReference type="SAM" id="MobiDB-lite"/>
    </source>
</evidence>
<feature type="domain" description="Outer membrane protein beta-barrel" evidence="2">
    <location>
        <begin position="468"/>
        <end position="937"/>
    </location>
</feature>
<dbReference type="InterPro" id="IPR008969">
    <property type="entry name" value="CarboxyPept-like_regulatory"/>
</dbReference>
<dbReference type="SUPFAM" id="SSF49464">
    <property type="entry name" value="Carboxypeptidase regulatory domain-like"/>
    <property type="match status" value="1"/>
</dbReference>
<keyword evidence="4" id="KW-1185">Reference proteome</keyword>
<comment type="caution">
    <text evidence="3">The sequence shown here is derived from an EMBL/GenBank/DDBJ whole genome shotgun (WGS) entry which is preliminary data.</text>
</comment>
<protein>
    <submittedName>
        <fullName evidence="3">Outer membrane beta-barrel protein</fullName>
    </submittedName>
</protein>
<dbReference type="SUPFAM" id="SSF56935">
    <property type="entry name" value="Porins"/>
    <property type="match status" value="1"/>
</dbReference>
<accession>A0ABT8KNR2</accession>
<sequence>MHKRVFIVVFCFLSNWTLAQEHILSGSLLDQEDRSPLSGANVILTNLQDSTKRYLTVADLEGKFRFIAPDPGNYLLKVSYVGYQKLERNIQYDGTSQDLGEIAVAVESALLNEVVVEEKVPPVILKGDTTQFNARAYKTNPDASAEDLISKMPGVVIENGTVKAQGEDVQKVLVDGRTFFGDDPTLALRNLPAEVIDRIEVFDKLSDQAQFTGFDDGQSVKTINIVTRPDMRNGQFGKLFAGYGTDERYSAGGNVNFFNNDQRISLIGHANNINKQNFSTQDLLGIVGNTRRGRGRGGFGAGLRGRGGRGGGRPGGSFNRGGDVSNFLVGQQNGITETQSFGLNFNDVWGEKLTINGSYFFNASDNLRNELLSREYFLEGDANQLYEEQSLDNSNNYNHRVNARFEYTIDRSNSLIIVPKLNFQSFKALSGLSGTNSLITNELLNRSTNDYQINTSGYNIGNSLLFRHRFGKRGRTISVNVNTNWNNKNADSDLDALSEFFQGPTSEVDSVDQVSDENTYGYAYSTNIAYTEPIGQNAQLQLNYNGSFSRNFSEKRTFNFDMDVQEHALLDTALSNDFDNDYFTHRGGLSYRYRKGRSMFWVVGASYQSAELINDQTFPETASLGKTFSSFLPNAMLRYEFSKKSNLRVFYRTMTNAPSISQLQNVVNNTNPLLLSTGNPDLKQEYSNLLISRFSLNNVEKSKSFFALLYLRNTSNYIANSTLIAQQDTVLADGTVLNQGTQLNLPVNLDGYWNARSFVTFGLPVAPLKSNLNLNSGFTYTRAPGMVNDGLNISNTYNLNQGVVLSSNISEKLDFTLSYTANYNIVRNSLEPALDNNYFFQTTGLKFNWIFWKGVVFRNELSHQLYRGLTDEFNQEFLLWSVSIGKKLFKNENGDIRLTVFDLLDQNNSITRNTTETYIEDQETQVLNQYFMLTFTYTLRKFRQG</sequence>
<dbReference type="EMBL" id="JAUJEA010000004">
    <property type="protein sequence ID" value="MDN5202392.1"/>
    <property type="molecule type" value="Genomic_DNA"/>
</dbReference>
<evidence type="ECO:0000313" key="4">
    <source>
        <dbReference type="Proteomes" id="UP001172082"/>
    </source>
</evidence>
<name>A0ABT8KNR2_9BACT</name>
<dbReference type="Pfam" id="PF14905">
    <property type="entry name" value="OMP_b-brl_3"/>
    <property type="match status" value="1"/>
</dbReference>
<dbReference type="Pfam" id="PF13715">
    <property type="entry name" value="CarbopepD_reg_2"/>
    <property type="match status" value="1"/>
</dbReference>
<proteinExistence type="predicted"/>
<dbReference type="InterPro" id="IPR041700">
    <property type="entry name" value="OMP_b-brl_3"/>
</dbReference>
<gene>
    <name evidence="3" type="ORF">QQ008_13480</name>
</gene>
<organism evidence="3 4">
    <name type="scientific">Splendidivirga corallicola</name>
    <dbReference type="NCBI Taxonomy" id="3051826"/>
    <lineage>
        <taxon>Bacteria</taxon>
        <taxon>Pseudomonadati</taxon>
        <taxon>Bacteroidota</taxon>
        <taxon>Cytophagia</taxon>
        <taxon>Cytophagales</taxon>
        <taxon>Splendidivirgaceae</taxon>
        <taxon>Splendidivirga</taxon>
    </lineage>
</organism>
<reference evidence="3" key="1">
    <citation type="submission" date="2023-06" db="EMBL/GenBank/DDBJ databases">
        <title>Genomic of Parafulvivirga corallium.</title>
        <authorList>
            <person name="Wang G."/>
        </authorList>
    </citation>
    <scope>NUCLEOTIDE SEQUENCE</scope>
    <source>
        <strain evidence="3">BMA10</strain>
    </source>
</reference>
<evidence type="ECO:0000259" key="2">
    <source>
        <dbReference type="Pfam" id="PF14905"/>
    </source>
</evidence>
<dbReference type="Proteomes" id="UP001172082">
    <property type="component" value="Unassembled WGS sequence"/>
</dbReference>
<dbReference type="Gene3D" id="2.60.40.1120">
    <property type="entry name" value="Carboxypeptidase-like, regulatory domain"/>
    <property type="match status" value="1"/>
</dbReference>